<feature type="region of interest" description="Disordered" evidence="7">
    <location>
        <begin position="1"/>
        <end position="107"/>
    </location>
</feature>
<dbReference type="InterPro" id="IPR036237">
    <property type="entry name" value="Xyl_isomerase-like_sf"/>
</dbReference>
<evidence type="ECO:0000256" key="6">
    <source>
        <dbReference type="ARBA" id="ARBA00023204"/>
    </source>
</evidence>
<evidence type="ECO:0000256" key="3">
    <source>
        <dbReference type="ARBA" id="ARBA00022763"/>
    </source>
</evidence>
<keyword evidence="4" id="KW-0228">DNA excision</keyword>
<reference evidence="8" key="1">
    <citation type="journal article" date="2020" name="bioRxiv">
        <title>Comparative genomics of Chlamydomonas.</title>
        <authorList>
            <person name="Craig R.J."/>
            <person name="Hasan A.R."/>
            <person name="Ness R.W."/>
            <person name="Keightley P.D."/>
        </authorList>
    </citation>
    <scope>NUCLEOTIDE SEQUENCE</scope>
    <source>
        <strain evidence="8">CCAP 11/173</strain>
    </source>
</reference>
<keyword evidence="2" id="KW-0255">Endonuclease</keyword>
<dbReference type="InterPro" id="IPR004601">
    <property type="entry name" value="UvdE"/>
</dbReference>
<feature type="compositionally biased region" description="Low complexity" evidence="7">
    <location>
        <begin position="7"/>
        <end position="64"/>
    </location>
</feature>
<comment type="caution">
    <text evidence="8">The sequence shown here is derived from an EMBL/GenBank/DDBJ whole genome shotgun (WGS) entry which is preliminary data.</text>
</comment>
<feature type="region of interest" description="Disordered" evidence="7">
    <location>
        <begin position="217"/>
        <end position="276"/>
    </location>
</feature>
<dbReference type="NCBIfam" id="TIGR00629">
    <property type="entry name" value="uvde"/>
    <property type="match status" value="1"/>
</dbReference>
<keyword evidence="3" id="KW-0227">DNA damage</keyword>
<dbReference type="Pfam" id="PF03851">
    <property type="entry name" value="UvdE"/>
    <property type="match status" value="1"/>
</dbReference>
<feature type="compositionally biased region" description="Basic residues" evidence="7">
    <location>
        <begin position="263"/>
        <end position="276"/>
    </location>
</feature>
<feature type="compositionally biased region" description="Low complexity" evidence="7">
    <location>
        <begin position="217"/>
        <end position="227"/>
    </location>
</feature>
<organism evidence="8 9">
    <name type="scientific">Chlamydomonas schloesseri</name>
    <dbReference type="NCBI Taxonomy" id="2026947"/>
    <lineage>
        <taxon>Eukaryota</taxon>
        <taxon>Viridiplantae</taxon>
        <taxon>Chlorophyta</taxon>
        <taxon>core chlorophytes</taxon>
        <taxon>Chlorophyceae</taxon>
        <taxon>CS clade</taxon>
        <taxon>Chlamydomonadales</taxon>
        <taxon>Chlamydomonadaceae</taxon>
        <taxon>Chlamydomonas</taxon>
    </lineage>
</organism>
<keyword evidence="6" id="KW-0234">DNA repair</keyword>
<evidence type="ECO:0000256" key="5">
    <source>
        <dbReference type="ARBA" id="ARBA00022801"/>
    </source>
</evidence>
<dbReference type="GO" id="GO:0006289">
    <property type="term" value="P:nucleotide-excision repair"/>
    <property type="evidence" value="ECO:0007669"/>
    <property type="project" value="InterPro"/>
</dbReference>
<name>A0A835WP91_9CHLO</name>
<evidence type="ECO:0000256" key="1">
    <source>
        <dbReference type="ARBA" id="ARBA00022722"/>
    </source>
</evidence>
<dbReference type="GO" id="GO:0016787">
    <property type="term" value="F:hydrolase activity"/>
    <property type="evidence" value="ECO:0007669"/>
    <property type="project" value="UniProtKB-KW"/>
</dbReference>
<dbReference type="Proteomes" id="UP000613740">
    <property type="component" value="Unassembled WGS sequence"/>
</dbReference>
<sequence>MRTTSRKPASNSKKAAAAAAEAAAAAAPAAPDSGASDDGTAGAGGSNTSSASGEAAAGAEAPPSKLCRRKAAEAAEDGGDVAAAAPPAAKKARRKTKAELAEEVRQGVSRGDLPPHVVLHERFPHSRDYAAGAVPLPAAALEVAQRRNDEISAAAVAAAAAAALAAAASSAAATQAAMAASGGAGAVQALQVAVAEAGALGVLAAMSNTAAAGSAGAYAGGAATSGSDEGPGSAGASEREGSAGTAAAQELAAKEEEEEQQCGRKRRGRAAKPKGKKAAAAAAAAAAGGEVEGQEQVAAGGEEAAEAGPAGPAPPPVRPMPDHIPNLGYACLCATMREHDVYASRDTNKAGFTGKGLPHVSRLALANARDLLPLLRWNEAHGIRLFRLSSGIFPWMSFYELEELPDAEGIKQALAEVGEVAKQLGHRLTFHPSEFTKIASDKPEVVETSVKELEVHSRIFDLMGFLPASVYNKINIHVGGVYGDKVASMDRFAKVVLERLSPNCRARLTVENDDRASMYSVADLTYLAAKAHIPIVFDFHHHRFCTGGLTEEQAFRTALATWPPGVRPVVHWSESQAGRRPHAHSDYVSGPIYLYGMEKEVDVMIESKAKELALLHYRQAALQGLAAARPEDQQEPEEDEEGTK</sequence>
<dbReference type="SUPFAM" id="SSF51658">
    <property type="entry name" value="Xylose isomerase-like"/>
    <property type="match status" value="1"/>
</dbReference>
<dbReference type="GO" id="GO:0004519">
    <property type="term" value="F:endonuclease activity"/>
    <property type="evidence" value="ECO:0007669"/>
    <property type="project" value="UniProtKB-KW"/>
</dbReference>
<dbReference type="PANTHER" id="PTHR31290">
    <property type="entry name" value="UV-DAMAGE ENDONUCLEASE"/>
    <property type="match status" value="1"/>
</dbReference>
<feature type="compositionally biased region" description="Low complexity" evidence="7">
    <location>
        <begin position="80"/>
        <end position="89"/>
    </location>
</feature>
<protein>
    <submittedName>
        <fullName evidence="8">Uncharacterized protein</fullName>
    </submittedName>
</protein>
<accession>A0A835WP91</accession>
<dbReference type="GO" id="GO:0009411">
    <property type="term" value="P:response to UV"/>
    <property type="evidence" value="ECO:0007669"/>
    <property type="project" value="InterPro"/>
</dbReference>
<gene>
    <name evidence="8" type="ORF">HYH02_004112</name>
</gene>
<dbReference type="Gene3D" id="3.20.20.150">
    <property type="entry name" value="Divalent-metal-dependent TIM barrel enzymes"/>
    <property type="match status" value="1"/>
</dbReference>
<dbReference type="OrthoDB" id="541883at2759"/>
<dbReference type="PANTHER" id="PTHR31290:SF5">
    <property type="entry name" value="UV-DAMAGE ENDONUCLEASE"/>
    <property type="match status" value="1"/>
</dbReference>
<feature type="compositionally biased region" description="Low complexity" evidence="7">
    <location>
        <begin position="291"/>
        <end position="310"/>
    </location>
</feature>
<keyword evidence="5" id="KW-0378">Hydrolase</keyword>
<evidence type="ECO:0000256" key="2">
    <source>
        <dbReference type="ARBA" id="ARBA00022759"/>
    </source>
</evidence>
<dbReference type="AlphaFoldDB" id="A0A835WP91"/>
<evidence type="ECO:0000313" key="8">
    <source>
        <dbReference type="EMBL" id="KAG2451514.1"/>
    </source>
</evidence>
<evidence type="ECO:0000256" key="7">
    <source>
        <dbReference type="SAM" id="MobiDB-lite"/>
    </source>
</evidence>
<evidence type="ECO:0000313" key="9">
    <source>
        <dbReference type="Proteomes" id="UP000613740"/>
    </source>
</evidence>
<dbReference type="EMBL" id="JAEHOD010000008">
    <property type="protein sequence ID" value="KAG2451514.1"/>
    <property type="molecule type" value="Genomic_DNA"/>
</dbReference>
<feature type="region of interest" description="Disordered" evidence="7">
    <location>
        <begin position="291"/>
        <end position="321"/>
    </location>
</feature>
<keyword evidence="9" id="KW-1185">Reference proteome</keyword>
<keyword evidence="1" id="KW-0540">Nuclease</keyword>
<proteinExistence type="predicted"/>
<evidence type="ECO:0000256" key="4">
    <source>
        <dbReference type="ARBA" id="ARBA00022769"/>
    </source>
</evidence>